<accession>A0A5J4SHU1</accession>
<keyword evidence="4" id="KW-1133">Transmembrane helix</keyword>
<dbReference type="Gene3D" id="3.40.350.10">
    <property type="entry name" value="Creatinase/prolidase N-terminal domain"/>
    <property type="match status" value="1"/>
</dbReference>
<dbReference type="PANTHER" id="PTHR43226">
    <property type="entry name" value="XAA-PRO AMINOPEPTIDASE 3"/>
    <property type="match status" value="1"/>
</dbReference>
<dbReference type="GO" id="GO:0070006">
    <property type="term" value="F:metalloaminopeptidase activity"/>
    <property type="evidence" value="ECO:0007669"/>
    <property type="project" value="InterPro"/>
</dbReference>
<dbReference type="EMBL" id="SNRY01000155">
    <property type="protein sequence ID" value="KAA6345814.1"/>
    <property type="molecule type" value="Genomic_DNA"/>
</dbReference>
<evidence type="ECO:0000313" key="6">
    <source>
        <dbReference type="EMBL" id="KAA6345814.1"/>
    </source>
</evidence>
<keyword evidence="3 6" id="KW-0378">Hydrolase</keyword>
<feature type="transmembrane region" description="Helical" evidence="4">
    <location>
        <begin position="48"/>
        <end position="65"/>
    </location>
</feature>
<dbReference type="SUPFAM" id="SSF53092">
    <property type="entry name" value="Creatinase/prolidase N-terminal domain"/>
    <property type="match status" value="1"/>
</dbReference>
<evidence type="ECO:0000256" key="1">
    <source>
        <dbReference type="ARBA" id="ARBA00008766"/>
    </source>
</evidence>
<dbReference type="SMART" id="SM01011">
    <property type="entry name" value="AMP_N"/>
    <property type="match status" value="1"/>
</dbReference>
<keyword evidence="6" id="KW-0645">Protease</keyword>
<dbReference type="InterPro" id="IPR029149">
    <property type="entry name" value="Creatin/AminoP/Spt16_N"/>
</dbReference>
<comment type="caution">
    <text evidence="6">The sequence shown here is derived from an EMBL/GenBank/DDBJ whole genome shotgun (WGS) entry which is preliminary data.</text>
</comment>
<dbReference type="Pfam" id="PF05195">
    <property type="entry name" value="AMP_N"/>
    <property type="match status" value="1"/>
</dbReference>
<sequence length="101" mass="11635">MFAKETYIQRRTLLKKTVGSGVLLFLGNEETGLNYEDNTFRFRQDSTFLYFFGLSFAGLSAIVDIDENREIIFGDELTIDHIIWMGTQPTLKEKSERVGVM</sequence>
<evidence type="ECO:0000256" key="2">
    <source>
        <dbReference type="ARBA" id="ARBA00022723"/>
    </source>
</evidence>
<keyword evidence="4" id="KW-0472">Membrane</keyword>
<feature type="domain" description="Aminopeptidase P N-terminal" evidence="5">
    <location>
        <begin position="2"/>
        <end position="100"/>
    </location>
</feature>
<keyword evidence="4" id="KW-0812">Transmembrane</keyword>
<evidence type="ECO:0000256" key="3">
    <source>
        <dbReference type="ARBA" id="ARBA00022801"/>
    </source>
</evidence>
<dbReference type="InterPro" id="IPR007865">
    <property type="entry name" value="Aminopep_P_N"/>
</dbReference>
<reference evidence="6" key="1">
    <citation type="submission" date="2019-03" db="EMBL/GenBank/DDBJ databases">
        <title>Single cell metagenomics reveals metabolic interactions within the superorganism composed of flagellate Streblomastix strix and complex community of Bacteroidetes bacteria on its surface.</title>
        <authorList>
            <person name="Treitli S.C."/>
            <person name="Kolisko M."/>
            <person name="Husnik F."/>
            <person name="Keeling P."/>
            <person name="Hampl V."/>
        </authorList>
    </citation>
    <scope>NUCLEOTIDE SEQUENCE</scope>
    <source>
        <strain evidence="6">STM</strain>
    </source>
</reference>
<organism evidence="6">
    <name type="scientific">termite gut metagenome</name>
    <dbReference type="NCBI Taxonomy" id="433724"/>
    <lineage>
        <taxon>unclassified sequences</taxon>
        <taxon>metagenomes</taxon>
        <taxon>organismal metagenomes</taxon>
    </lineage>
</organism>
<dbReference type="EC" id="3.4.11.9" evidence="6"/>
<name>A0A5J4SHU1_9ZZZZ</name>
<dbReference type="GO" id="GO:0006508">
    <property type="term" value="P:proteolysis"/>
    <property type="evidence" value="ECO:0007669"/>
    <property type="project" value="TreeGrafter"/>
</dbReference>
<feature type="non-terminal residue" evidence="6">
    <location>
        <position position="101"/>
    </location>
</feature>
<gene>
    <name evidence="6" type="ORF">EZS27_006661</name>
</gene>
<proteinExistence type="inferred from homology"/>
<dbReference type="GO" id="GO:0005829">
    <property type="term" value="C:cytosol"/>
    <property type="evidence" value="ECO:0007669"/>
    <property type="project" value="TreeGrafter"/>
</dbReference>
<dbReference type="PANTHER" id="PTHR43226:SF4">
    <property type="entry name" value="XAA-PRO AMINOPEPTIDASE 3"/>
    <property type="match status" value="1"/>
</dbReference>
<evidence type="ECO:0000256" key="4">
    <source>
        <dbReference type="SAM" id="Phobius"/>
    </source>
</evidence>
<evidence type="ECO:0000259" key="5">
    <source>
        <dbReference type="SMART" id="SM01011"/>
    </source>
</evidence>
<dbReference type="GO" id="GO:0030145">
    <property type="term" value="F:manganese ion binding"/>
    <property type="evidence" value="ECO:0007669"/>
    <property type="project" value="InterPro"/>
</dbReference>
<dbReference type="InterPro" id="IPR052433">
    <property type="entry name" value="X-Pro_dipept-like"/>
</dbReference>
<comment type="similarity">
    <text evidence="1">Belongs to the peptidase M24B family.</text>
</comment>
<dbReference type="AlphaFoldDB" id="A0A5J4SHU1"/>
<keyword evidence="6" id="KW-0031">Aminopeptidase</keyword>
<keyword evidence="2" id="KW-0479">Metal-binding</keyword>
<protein>
    <submittedName>
        <fullName evidence="6">Xaa-Pro aminopeptidase</fullName>
        <ecNumber evidence="6">3.4.11.9</ecNumber>
    </submittedName>
</protein>